<name>A0A1G2JE68_9BACT</name>
<feature type="transmembrane region" description="Helical" evidence="1">
    <location>
        <begin position="51"/>
        <end position="72"/>
    </location>
</feature>
<dbReference type="EMBL" id="MHPP01000003">
    <property type="protein sequence ID" value="OGZ85419.1"/>
    <property type="molecule type" value="Genomic_DNA"/>
</dbReference>
<dbReference type="Proteomes" id="UP000177751">
    <property type="component" value="Unassembled WGS sequence"/>
</dbReference>
<keyword evidence="1" id="KW-0812">Transmembrane</keyword>
<keyword evidence="1" id="KW-1133">Transmembrane helix</keyword>
<protein>
    <submittedName>
        <fullName evidence="2">Uncharacterized protein</fullName>
    </submittedName>
</protein>
<evidence type="ECO:0000256" key="1">
    <source>
        <dbReference type="SAM" id="Phobius"/>
    </source>
</evidence>
<dbReference type="AlphaFoldDB" id="A0A1G2JE68"/>
<comment type="caution">
    <text evidence="2">The sequence shown here is derived from an EMBL/GenBank/DDBJ whole genome shotgun (WGS) entry which is preliminary data.</text>
</comment>
<proteinExistence type="predicted"/>
<dbReference type="STRING" id="1802229.A2401_03265"/>
<sequence length="74" mass="8773">MDIFFILFIELLIATAIFYIVLFSFIFYWHLVKTSFVVVPVVFAFDFFKTGFFIISIITIIVKFLPSFINFLNL</sequence>
<evidence type="ECO:0000313" key="2">
    <source>
        <dbReference type="EMBL" id="OGZ85419.1"/>
    </source>
</evidence>
<keyword evidence="1" id="KW-0472">Membrane</keyword>
<feature type="transmembrane region" description="Helical" evidence="1">
    <location>
        <begin position="7"/>
        <end position="31"/>
    </location>
</feature>
<evidence type="ECO:0000313" key="3">
    <source>
        <dbReference type="Proteomes" id="UP000177751"/>
    </source>
</evidence>
<organism evidence="2 3">
    <name type="scientific">Candidatus Staskawiczbacteria bacterium RIFOXYC1_FULL_38_18</name>
    <dbReference type="NCBI Taxonomy" id="1802229"/>
    <lineage>
        <taxon>Bacteria</taxon>
        <taxon>Candidatus Staskawicziibacteriota</taxon>
    </lineage>
</organism>
<gene>
    <name evidence="2" type="ORF">A2401_03265</name>
</gene>
<accession>A0A1G2JE68</accession>
<reference evidence="2 3" key="1">
    <citation type="journal article" date="2016" name="Nat. Commun.">
        <title>Thousands of microbial genomes shed light on interconnected biogeochemical processes in an aquifer system.</title>
        <authorList>
            <person name="Anantharaman K."/>
            <person name="Brown C.T."/>
            <person name="Hug L.A."/>
            <person name="Sharon I."/>
            <person name="Castelle C.J."/>
            <person name="Probst A.J."/>
            <person name="Thomas B.C."/>
            <person name="Singh A."/>
            <person name="Wilkins M.J."/>
            <person name="Karaoz U."/>
            <person name="Brodie E.L."/>
            <person name="Williams K.H."/>
            <person name="Hubbard S.S."/>
            <person name="Banfield J.F."/>
        </authorList>
    </citation>
    <scope>NUCLEOTIDE SEQUENCE [LARGE SCALE GENOMIC DNA]</scope>
</reference>